<keyword evidence="5" id="KW-1185">Reference proteome</keyword>
<evidence type="ECO:0000313" key="4">
    <source>
        <dbReference type="EMBL" id="KAK5996748.1"/>
    </source>
</evidence>
<dbReference type="Proteomes" id="UP001338125">
    <property type="component" value="Unassembled WGS sequence"/>
</dbReference>
<dbReference type="Gene3D" id="3.40.50.720">
    <property type="entry name" value="NAD(P)-binding Rossmann-like Domain"/>
    <property type="match status" value="2"/>
</dbReference>
<name>A0ABR0SX66_9HYPO</name>
<feature type="domain" description="D-isomer specific 2-hydroxyacid dehydrogenase catalytic" evidence="3">
    <location>
        <begin position="23"/>
        <end position="126"/>
    </location>
</feature>
<proteinExistence type="inferred from homology"/>
<reference evidence="4 5" key="1">
    <citation type="submission" date="2024-01" db="EMBL/GenBank/DDBJ databases">
        <title>Complete genome of Cladobotryum mycophilum ATHUM6906.</title>
        <authorList>
            <person name="Christinaki A.C."/>
            <person name="Myridakis A.I."/>
            <person name="Kouvelis V.N."/>
        </authorList>
    </citation>
    <scope>NUCLEOTIDE SEQUENCE [LARGE SCALE GENOMIC DNA]</scope>
    <source>
        <strain evidence="4 5">ATHUM6906</strain>
    </source>
</reference>
<accession>A0ABR0SX66</accession>
<organism evidence="4 5">
    <name type="scientific">Cladobotryum mycophilum</name>
    <dbReference type="NCBI Taxonomy" id="491253"/>
    <lineage>
        <taxon>Eukaryota</taxon>
        <taxon>Fungi</taxon>
        <taxon>Dikarya</taxon>
        <taxon>Ascomycota</taxon>
        <taxon>Pezizomycotina</taxon>
        <taxon>Sordariomycetes</taxon>
        <taxon>Hypocreomycetidae</taxon>
        <taxon>Hypocreales</taxon>
        <taxon>Hypocreaceae</taxon>
        <taxon>Cladobotryum</taxon>
    </lineage>
</organism>
<dbReference type="EMBL" id="JAVFKD010000002">
    <property type="protein sequence ID" value="KAK5996748.1"/>
    <property type="molecule type" value="Genomic_DNA"/>
</dbReference>
<comment type="caution">
    <text evidence="4">The sequence shown here is derived from an EMBL/GenBank/DDBJ whole genome shotgun (WGS) entry which is preliminary data.</text>
</comment>
<dbReference type="PANTHER" id="PTHR10996:SF257">
    <property type="entry name" value="GLYOXYLATE REDUCTASE 1"/>
    <property type="match status" value="1"/>
</dbReference>
<dbReference type="SUPFAM" id="SSF52283">
    <property type="entry name" value="Formate/glycerate dehydrogenase catalytic domain-like"/>
    <property type="match status" value="1"/>
</dbReference>
<sequence length="152" mass="16847">MSGGNTKKPHVVVLGGVEYLGDDYLNDFRNEFELEFLNAKDRTELKEKLPLIIANKSPVDALIITADYAPYAPLDEELLGSLVPHCRILCSAWAGYNEYDVSWVTSQNMWFCNTVDAVAEATADMALFLILAVVRNTYVAEKLARRGSGTTP</sequence>
<keyword evidence="2" id="KW-0560">Oxidoreductase</keyword>
<evidence type="ECO:0000313" key="5">
    <source>
        <dbReference type="Proteomes" id="UP001338125"/>
    </source>
</evidence>
<evidence type="ECO:0000256" key="1">
    <source>
        <dbReference type="ARBA" id="ARBA00005854"/>
    </source>
</evidence>
<dbReference type="InterPro" id="IPR050223">
    <property type="entry name" value="D-isomer_2-hydroxyacid_DH"/>
</dbReference>
<dbReference type="PANTHER" id="PTHR10996">
    <property type="entry name" value="2-HYDROXYACID DEHYDROGENASE-RELATED"/>
    <property type="match status" value="1"/>
</dbReference>
<dbReference type="Pfam" id="PF00389">
    <property type="entry name" value="2-Hacid_dh"/>
    <property type="match status" value="1"/>
</dbReference>
<evidence type="ECO:0000256" key="2">
    <source>
        <dbReference type="ARBA" id="ARBA00023002"/>
    </source>
</evidence>
<evidence type="ECO:0000259" key="3">
    <source>
        <dbReference type="Pfam" id="PF00389"/>
    </source>
</evidence>
<dbReference type="InterPro" id="IPR006139">
    <property type="entry name" value="D-isomer_2_OHA_DH_cat_dom"/>
</dbReference>
<comment type="similarity">
    <text evidence="1">Belongs to the D-isomer specific 2-hydroxyacid dehydrogenase family.</text>
</comment>
<gene>
    <name evidence="4" type="ORF">PT974_02089</name>
</gene>
<protein>
    <submittedName>
        <fullName evidence="4">2-hydroxyacid dehydrogenase</fullName>
    </submittedName>
</protein>